<dbReference type="EMBL" id="JAULSV010000001">
    <property type="protein sequence ID" value="KAK0658036.1"/>
    <property type="molecule type" value="Genomic_DNA"/>
</dbReference>
<evidence type="ECO:0000313" key="4">
    <source>
        <dbReference type="Proteomes" id="UP001174936"/>
    </source>
</evidence>
<organism evidence="3 4">
    <name type="scientific">Cercophora newfieldiana</name>
    <dbReference type="NCBI Taxonomy" id="92897"/>
    <lineage>
        <taxon>Eukaryota</taxon>
        <taxon>Fungi</taxon>
        <taxon>Dikarya</taxon>
        <taxon>Ascomycota</taxon>
        <taxon>Pezizomycotina</taxon>
        <taxon>Sordariomycetes</taxon>
        <taxon>Sordariomycetidae</taxon>
        <taxon>Sordariales</taxon>
        <taxon>Lasiosphaeriaceae</taxon>
        <taxon>Cercophora</taxon>
    </lineage>
</organism>
<comment type="caution">
    <text evidence="3">The sequence shown here is derived from an EMBL/GenBank/DDBJ whole genome shotgun (WGS) entry which is preliminary data.</text>
</comment>
<dbReference type="AlphaFoldDB" id="A0AA39YSX0"/>
<keyword evidence="2" id="KW-0812">Transmembrane</keyword>
<keyword evidence="2" id="KW-1133">Transmembrane helix</keyword>
<accession>A0AA39YSX0</accession>
<evidence type="ECO:0000256" key="2">
    <source>
        <dbReference type="SAM" id="Phobius"/>
    </source>
</evidence>
<feature type="transmembrane region" description="Helical" evidence="2">
    <location>
        <begin position="48"/>
        <end position="74"/>
    </location>
</feature>
<feature type="transmembrane region" description="Helical" evidence="2">
    <location>
        <begin position="86"/>
        <end position="105"/>
    </location>
</feature>
<evidence type="ECO:0000256" key="1">
    <source>
        <dbReference type="SAM" id="MobiDB-lite"/>
    </source>
</evidence>
<protein>
    <submittedName>
        <fullName evidence="3">Uncharacterized protein</fullName>
    </submittedName>
</protein>
<feature type="region of interest" description="Disordered" evidence="1">
    <location>
        <begin position="1"/>
        <end position="38"/>
    </location>
</feature>
<evidence type="ECO:0000313" key="3">
    <source>
        <dbReference type="EMBL" id="KAK0658036.1"/>
    </source>
</evidence>
<gene>
    <name evidence="3" type="ORF">B0T16DRAFT_453443</name>
</gene>
<name>A0AA39YSX0_9PEZI</name>
<keyword evidence="4" id="KW-1185">Reference proteome</keyword>
<proteinExistence type="predicted"/>
<dbReference type="Proteomes" id="UP001174936">
    <property type="component" value="Unassembled WGS sequence"/>
</dbReference>
<sequence length="676" mass="72927">MEGVSQEKVAMSEPLTIKRDPPARNASQKLEGWPPPPASLKKPTLDTVLGILVDAASVASFFLFMALAVAAARVHGRLVNFQEWDMLYAALNAAVTIFPLVYMFISARTIKFLASRALERGTTLGSLEQLLASRSLGGAVSILWSLQTINLVGLLLITVTAISPLGAQAALQMLKTEDRAELSQPGITYLTSLAGSSSILELSPGYLTENLPGLNSLYTSSISASPQIKNSSVDLWGNVKIPWLPRPNTATPDSEGWYDVPPELAAEKYSSLVGVPIVNLPSGKNTSFSIETSYMDLDCYDLFLGDPVNITHPNIAVPANQSAPAPYRGSIPTTQSRFRIALDSIRPGYTDPEIWRYLNDTSTTYPQRTLLLQSPTSGVESLDKVNTAHCRISTVYIEALTICLSPRSGLLLPPSCSVTRLRPSRRPHPHPNLTPFEFGQYLASFGENFPEATTFASRWIASSPASSLAEMYLVNPMNPLSPTPDDPLTFRQPLRLHALVSPAQLSERLGQLVNTYHLGSLSPGAITGITIKNAASLSEAELGAGYTTARDGVVVEMNETRYVCRWGWWGLFVVACVVMLGAAVTGIVVRTGLVGPDILGYVSSLTRDSPYVRIAEGGSAVDGAERARLLSGLRVQLRDVGSKGREVGKLVFASMEGAEEEVVGRPVICNFVVHTK</sequence>
<reference evidence="3" key="1">
    <citation type="submission" date="2023-06" db="EMBL/GenBank/DDBJ databases">
        <title>Genome-scale phylogeny and comparative genomics of the fungal order Sordariales.</title>
        <authorList>
            <consortium name="Lawrence Berkeley National Laboratory"/>
            <person name="Hensen N."/>
            <person name="Bonometti L."/>
            <person name="Westerberg I."/>
            <person name="Brannstrom I.O."/>
            <person name="Guillou S."/>
            <person name="Cros-Aarteil S."/>
            <person name="Calhoun S."/>
            <person name="Haridas S."/>
            <person name="Kuo A."/>
            <person name="Mondo S."/>
            <person name="Pangilinan J."/>
            <person name="Riley R."/>
            <person name="Labutti K."/>
            <person name="Andreopoulos B."/>
            <person name="Lipzen A."/>
            <person name="Chen C."/>
            <person name="Yanf M."/>
            <person name="Daum C."/>
            <person name="Ng V."/>
            <person name="Clum A."/>
            <person name="Steindorff A."/>
            <person name="Ohm R."/>
            <person name="Martin F."/>
            <person name="Silar P."/>
            <person name="Natvig D."/>
            <person name="Lalanne C."/>
            <person name="Gautier V."/>
            <person name="Ament-Velasquez S.L."/>
            <person name="Kruys A."/>
            <person name="Hutchinson M.I."/>
            <person name="Powell A.J."/>
            <person name="Barry K."/>
            <person name="Miller A.N."/>
            <person name="Grigoriev I.V."/>
            <person name="Debuchy R."/>
            <person name="Gladieux P."/>
            <person name="Thoren M.H."/>
            <person name="Johannesson H."/>
        </authorList>
    </citation>
    <scope>NUCLEOTIDE SEQUENCE</scope>
    <source>
        <strain evidence="3">SMH2532-1</strain>
    </source>
</reference>
<feature type="transmembrane region" description="Helical" evidence="2">
    <location>
        <begin position="566"/>
        <end position="589"/>
    </location>
</feature>
<keyword evidence="2" id="KW-0472">Membrane</keyword>